<keyword evidence="2" id="KW-0865">Zymogen</keyword>
<dbReference type="SMART" id="SM00848">
    <property type="entry name" value="Inhibitor_I29"/>
    <property type="match status" value="1"/>
</dbReference>
<keyword evidence="9" id="KW-1185">Reference proteome</keyword>
<evidence type="ECO:0000259" key="7">
    <source>
        <dbReference type="SMART" id="SM00848"/>
    </source>
</evidence>
<keyword evidence="5" id="KW-0472">Membrane</keyword>
<dbReference type="Gene3D" id="3.90.70.10">
    <property type="entry name" value="Cysteine proteinases"/>
    <property type="match status" value="1"/>
</dbReference>
<dbReference type="Pfam" id="PF00112">
    <property type="entry name" value="Peptidase_C1"/>
    <property type="match status" value="1"/>
</dbReference>
<evidence type="ECO:0000256" key="2">
    <source>
        <dbReference type="ARBA" id="ARBA00023145"/>
    </source>
</evidence>
<dbReference type="Pfam" id="PF08246">
    <property type="entry name" value="Inhibitor_I29"/>
    <property type="match status" value="1"/>
</dbReference>
<dbReference type="GO" id="GO:0008234">
    <property type="term" value="F:cysteine-type peptidase activity"/>
    <property type="evidence" value="ECO:0007669"/>
    <property type="project" value="InterPro"/>
</dbReference>
<feature type="transmembrane region" description="Helical" evidence="5">
    <location>
        <begin position="114"/>
        <end position="137"/>
    </location>
</feature>
<feature type="region of interest" description="Disordered" evidence="4">
    <location>
        <begin position="69"/>
        <end position="97"/>
    </location>
</feature>
<evidence type="ECO:0000256" key="3">
    <source>
        <dbReference type="ARBA" id="ARBA00023157"/>
    </source>
</evidence>
<gene>
    <name evidence="8" type="ORF">TrLO_g3670</name>
</gene>
<dbReference type="SMART" id="SM00645">
    <property type="entry name" value="Pept_C1"/>
    <property type="match status" value="1"/>
</dbReference>
<accession>A0A9W7KZG5</accession>
<dbReference type="InterPro" id="IPR000668">
    <property type="entry name" value="Peptidase_C1A_C"/>
</dbReference>
<feature type="compositionally biased region" description="Low complexity" evidence="4">
    <location>
        <begin position="74"/>
        <end position="84"/>
    </location>
</feature>
<name>A0A9W7KZG5_9STRA</name>
<evidence type="ECO:0000259" key="6">
    <source>
        <dbReference type="SMART" id="SM00645"/>
    </source>
</evidence>
<feature type="domain" description="Cathepsin propeptide inhibitor" evidence="7">
    <location>
        <begin position="208"/>
        <end position="269"/>
    </location>
</feature>
<dbReference type="InterPro" id="IPR000169">
    <property type="entry name" value="Pept_cys_AS"/>
</dbReference>
<keyword evidence="3" id="KW-1015">Disulfide bond</keyword>
<evidence type="ECO:0000313" key="8">
    <source>
        <dbReference type="EMBL" id="GMI16746.1"/>
    </source>
</evidence>
<dbReference type="PROSITE" id="PS00139">
    <property type="entry name" value="THIOL_PROTEASE_CYS"/>
    <property type="match status" value="1"/>
</dbReference>
<dbReference type="InterPro" id="IPR039417">
    <property type="entry name" value="Peptidase_C1A_papain-like"/>
</dbReference>
<evidence type="ECO:0000313" key="9">
    <source>
        <dbReference type="Proteomes" id="UP001165122"/>
    </source>
</evidence>
<dbReference type="CDD" id="cd02248">
    <property type="entry name" value="Peptidase_C1A"/>
    <property type="match status" value="1"/>
</dbReference>
<dbReference type="InterPro" id="IPR013201">
    <property type="entry name" value="Prot_inhib_I29"/>
</dbReference>
<dbReference type="InterPro" id="IPR038765">
    <property type="entry name" value="Papain-like_cys_pep_sf"/>
</dbReference>
<feature type="domain" description="Peptidase C1A papain C-terminal" evidence="6">
    <location>
        <begin position="323"/>
        <end position="569"/>
    </location>
</feature>
<comment type="caution">
    <text evidence="8">The sequence shown here is derived from an EMBL/GenBank/DDBJ whole genome shotgun (WGS) entry which is preliminary data.</text>
</comment>
<dbReference type="GO" id="GO:0006508">
    <property type="term" value="P:proteolysis"/>
    <property type="evidence" value="ECO:0007669"/>
    <property type="project" value="InterPro"/>
</dbReference>
<dbReference type="EMBL" id="BRXW01000263">
    <property type="protein sequence ID" value="GMI16746.1"/>
    <property type="molecule type" value="Genomic_DNA"/>
</dbReference>
<keyword evidence="5" id="KW-0812">Transmembrane</keyword>
<dbReference type="AlphaFoldDB" id="A0A9W7KZG5"/>
<keyword evidence="5" id="KW-1133">Transmembrane helix</keyword>
<dbReference type="PANTHER" id="PTHR12411">
    <property type="entry name" value="CYSTEINE PROTEASE FAMILY C1-RELATED"/>
    <property type="match status" value="1"/>
</dbReference>
<protein>
    <submittedName>
        <fullName evidence="8">Uncharacterized protein</fullName>
    </submittedName>
</protein>
<reference evidence="9" key="1">
    <citation type="journal article" date="2023" name="Commun. Biol.">
        <title>Genome analysis of Parmales, the sister group of diatoms, reveals the evolutionary specialization of diatoms from phago-mixotrophs to photoautotrophs.</title>
        <authorList>
            <person name="Ban H."/>
            <person name="Sato S."/>
            <person name="Yoshikawa S."/>
            <person name="Yamada K."/>
            <person name="Nakamura Y."/>
            <person name="Ichinomiya M."/>
            <person name="Sato N."/>
            <person name="Blanc-Mathieu R."/>
            <person name="Endo H."/>
            <person name="Kuwata A."/>
            <person name="Ogata H."/>
        </authorList>
    </citation>
    <scope>NUCLEOTIDE SEQUENCE [LARGE SCALE GENOMIC DNA]</scope>
    <source>
        <strain evidence="9">NIES 3700</strain>
    </source>
</reference>
<dbReference type="OrthoDB" id="190265at2759"/>
<evidence type="ECO:0000256" key="5">
    <source>
        <dbReference type="SAM" id="Phobius"/>
    </source>
</evidence>
<evidence type="ECO:0000256" key="4">
    <source>
        <dbReference type="SAM" id="MobiDB-lite"/>
    </source>
</evidence>
<feature type="compositionally biased region" description="Polar residues" evidence="4">
    <location>
        <begin position="1"/>
        <end position="10"/>
    </location>
</feature>
<proteinExistence type="inferred from homology"/>
<feature type="compositionally biased region" description="Basic and acidic residues" evidence="4">
    <location>
        <begin position="33"/>
        <end position="44"/>
    </location>
</feature>
<organism evidence="8 9">
    <name type="scientific">Triparma laevis f. longispina</name>
    <dbReference type="NCBI Taxonomy" id="1714387"/>
    <lineage>
        <taxon>Eukaryota</taxon>
        <taxon>Sar</taxon>
        <taxon>Stramenopiles</taxon>
        <taxon>Ochrophyta</taxon>
        <taxon>Bolidophyceae</taxon>
        <taxon>Parmales</taxon>
        <taxon>Triparmaceae</taxon>
        <taxon>Triparma</taxon>
    </lineage>
</organism>
<comment type="similarity">
    <text evidence="1">Belongs to the peptidase C1 family.</text>
</comment>
<sequence length="570" mass="62797">MLPQCSTTPPAFTPSLKQRRGLHSPDQSNSFENESHRSTADRSRSSRSSSFPNIRSVLADWALGESKKKDYRQISPPSSTSSISDIDDPVDPNLPPPSYIPARPTTLKLSLTPLNIITTGVVLVFVFFGVGIIALTVNPGFHSNSTSYTKRYEKSRKGGSYGLDFNHDEGHNDIKPLGIDFNHDEGHNDIVPLLHSSKYENVSSSEIYNDYLQNYNKKYPPSEVAHRRNLFTKSLEKVEKLNKIHGPCGVTGGVVFGVNNFSDVSEEEFADFLTTRPSAETSDPSPYTSSSTCSTFDIFCIISSFFSKIKSNSNVADPSSENTESSVDWRNTGAVSEEVLYQGNCGGCWAISAVQVIESHVYLRSNQSVKICTSEIITCDTNTYGCEGGWPQDAYNYAQSLGTSLYSKSCDDDFDSLYELQGAYDKSDVCEYVKQNEYSTDDNSQVPPVKGFVYATDPCLCYKTGYGCSCSSQDENKAIQNIESYGPAVVCIDAGNLRDYVGGVLKGDGVCSSNFMDMNHCLIVVGYDLSGGYWILKNQWGDSWGHGGYVYFEINKNTCGVMNDVTFPTF</sequence>
<dbReference type="InterPro" id="IPR013128">
    <property type="entry name" value="Peptidase_C1A"/>
</dbReference>
<dbReference type="SUPFAM" id="SSF54001">
    <property type="entry name" value="Cysteine proteinases"/>
    <property type="match status" value="1"/>
</dbReference>
<feature type="region of interest" description="Disordered" evidence="4">
    <location>
        <begin position="1"/>
        <end position="51"/>
    </location>
</feature>
<dbReference type="PRINTS" id="PR00705">
    <property type="entry name" value="PAPAIN"/>
</dbReference>
<evidence type="ECO:0000256" key="1">
    <source>
        <dbReference type="ARBA" id="ARBA00008455"/>
    </source>
</evidence>
<dbReference type="Proteomes" id="UP001165122">
    <property type="component" value="Unassembled WGS sequence"/>
</dbReference>